<dbReference type="InterPro" id="IPR013324">
    <property type="entry name" value="RNA_pol_sigma_r3/r4-like"/>
</dbReference>
<gene>
    <name evidence="2" type="ORF">HGI39_10035</name>
</gene>
<dbReference type="Pfam" id="PF04545">
    <property type="entry name" value="Sigma70_r4"/>
    <property type="match status" value="1"/>
</dbReference>
<dbReference type="GO" id="GO:0003700">
    <property type="term" value="F:DNA-binding transcription factor activity"/>
    <property type="evidence" value="ECO:0007669"/>
    <property type="project" value="InterPro"/>
</dbReference>
<proteinExistence type="predicted"/>
<reference evidence="2" key="1">
    <citation type="submission" date="2020-04" db="EMBL/GenBank/DDBJ databases">
        <authorList>
            <person name="Brown S."/>
        </authorList>
    </citation>
    <scope>NUCLEOTIDE SEQUENCE</scope>
    <source>
        <strain evidence="2">DJ015</strain>
    </source>
</reference>
<reference evidence="2" key="2">
    <citation type="journal article" date="2022" name="Nat. Biotechnol.">
        <title>Carbon-negative production of acetone and isopropanol by gas fermentation at industrial pilot scale.</title>
        <authorList>
            <person name="Liew F.E."/>
            <person name="Nogle R."/>
            <person name="Abdalla T."/>
            <person name="Rasor B.J."/>
            <person name="Canter C."/>
            <person name="Jensen R.O."/>
            <person name="Wang L."/>
            <person name="Strutz J."/>
            <person name="Chirania P."/>
            <person name="De Tissera S."/>
            <person name="Mueller A.P."/>
            <person name="Ruan Z."/>
            <person name="Gao A."/>
            <person name="Tran L."/>
            <person name="Engle N.L."/>
            <person name="Bromley J.C."/>
            <person name="Daniell J."/>
            <person name="Conrado R."/>
            <person name="Tschaplinski T.J."/>
            <person name="Giannone R.J."/>
            <person name="Hettich R.L."/>
            <person name="Karim A.S."/>
            <person name="Simpson S.D."/>
            <person name="Brown S.D."/>
            <person name="Leang C."/>
            <person name="Jewett M.C."/>
            <person name="Kopke M."/>
        </authorList>
    </citation>
    <scope>NUCLEOTIDE SEQUENCE</scope>
    <source>
        <strain evidence="2">DJ015</strain>
    </source>
</reference>
<comment type="caution">
    <text evidence="2">The sequence shown here is derived from an EMBL/GenBank/DDBJ whole genome shotgun (WGS) entry which is preliminary data.</text>
</comment>
<protein>
    <submittedName>
        <fullName evidence="2">Sigma-70 family RNA polymerase sigma factor</fullName>
    </submittedName>
</protein>
<dbReference type="AlphaFoldDB" id="A0AAW3W995"/>
<name>A0AAW3W995_CLOBE</name>
<dbReference type="InterPro" id="IPR036388">
    <property type="entry name" value="WH-like_DNA-bd_sf"/>
</dbReference>
<dbReference type="InterPro" id="IPR014284">
    <property type="entry name" value="RNA_pol_sigma-70_dom"/>
</dbReference>
<accession>A0AAW3W995</accession>
<organism evidence="2 3">
    <name type="scientific">Clostridium beijerinckii</name>
    <name type="common">Clostridium MP</name>
    <dbReference type="NCBI Taxonomy" id="1520"/>
    <lineage>
        <taxon>Bacteria</taxon>
        <taxon>Bacillati</taxon>
        <taxon>Bacillota</taxon>
        <taxon>Clostridia</taxon>
        <taxon>Eubacteriales</taxon>
        <taxon>Clostridiaceae</taxon>
        <taxon>Clostridium</taxon>
    </lineage>
</organism>
<feature type="domain" description="RNA polymerase sigma-70 region 4" evidence="1">
    <location>
        <begin position="124"/>
        <end position="171"/>
    </location>
</feature>
<dbReference type="EMBL" id="JABAGV010000021">
    <property type="protein sequence ID" value="MBC2475043.1"/>
    <property type="molecule type" value="Genomic_DNA"/>
</dbReference>
<dbReference type="GO" id="GO:0006352">
    <property type="term" value="P:DNA-templated transcription initiation"/>
    <property type="evidence" value="ECO:0007669"/>
    <property type="project" value="InterPro"/>
</dbReference>
<dbReference type="SUPFAM" id="SSF88659">
    <property type="entry name" value="Sigma3 and sigma4 domains of RNA polymerase sigma factors"/>
    <property type="match status" value="1"/>
</dbReference>
<dbReference type="Proteomes" id="UP001194098">
    <property type="component" value="Unassembled WGS sequence"/>
</dbReference>
<evidence type="ECO:0000313" key="2">
    <source>
        <dbReference type="EMBL" id="MBC2475043.1"/>
    </source>
</evidence>
<evidence type="ECO:0000259" key="1">
    <source>
        <dbReference type="Pfam" id="PF04545"/>
    </source>
</evidence>
<dbReference type="RefSeq" id="WP_171781455.1">
    <property type="nucleotide sequence ID" value="NZ_JABAGV010000021.1"/>
</dbReference>
<dbReference type="Gene3D" id="1.10.10.10">
    <property type="entry name" value="Winged helix-like DNA-binding domain superfamily/Winged helix DNA-binding domain"/>
    <property type="match status" value="1"/>
</dbReference>
<dbReference type="InterPro" id="IPR007630">
    <property type="entry name" value="RNA_pol_sigma70_r4"/>
</dbReference>
<evidence type="ECO:0000313" key="3">
    <source>
        <dbReference type="Proteomes" id="UP001194098"/>
    </source>
</evidence>
<dbReference type="NCBIfam" id="TIGR02937">
    <property type="entry name" value="sigma70-ECF"/>
    <property type="match status" value="1"/>
</dbReference>
<sequence>MDTNLLEEITIFQDNEENFINIFAYFNSKIRYLAYKLRYPEAETDLIIYLYELLKLLNPNKFEKEQDIVAYINRCLKNRSILLYHKDFKDKELMSFTSETEILDVIDINDRSDEYSDIRFNDLISVLKPKQREITFYKFYMQFSDVEIAKMLKISRQAVNKTQRLALRNLKTQLSI</sequence>